<organism evidence="2 3">
    <name type="scientific">Bondarzewia mesenterica</name>
    <dbReference type="NCBI Taxonomy" id="1095465"/>
    <lineage>
        <taxon>Eukaryota</taxon>
        <taxon>Fungi</taxon>
        <taxon>Dikarya</taxon>
        <taxon>Basidiomycota</taxon>
        <taxon>Agaricomycotina</taxon>
        <taxon>Agaricomycetes</taxon>
        <taxon>Russulales</taxon>
        <taxon>Bondarzewiaceae</taxon>
        <taxon>Bondarzewia</taxon>
    </lineage>
</organism>
<dbReference type="Proteomes" id="UP000310158">
    <property type="component" value="Unassembled WGS sequence"/>
</dbReference>
<evidence type="ECO:0000313" key="2">
    <source>
        <dbReference type="EMBL" id="THH05594.1"/>
    </source>
</evidence>
<dbReference type="OrthoDB" id="2021186at2759"/>
<comment type="caution">
    <text evidence="2">The sequence shown here is derived from an EMBL/GenBank/DDBJ whole genome shotgun (WGS) entry which is preliminary data.</text>
</comment>
<gene>
    <name evidence="2" type="ORF">EW146_g9862</name>
</gene>
<sequence>MVGTRGIESALSTAEDRTPAGTNTPILGPEGGGGGGGVDTADVDELVTEGARGTTLQPQPTPVPPTMYRWVSTARPTDPDRTMVLSFSVPTNALSREAKGGKEEKARREGVDRDRGDAVCAVRGCGKDRKYRLVRDWTRGACGMEHLKVLQGAMSA</sequence>
<feature type="region of interest" description="Disordered" evidence="1">
    <location>
        <begin position="95"/>
        <end position="116"/>
    </location>
</feature>
<proteinExistence type="predicted"/>
<feature type="region of interest" description="Disordered" evidence="1">
    <location>
        <begin position="1"/>
        <end position="68"/>
    </location>
</feature>
<dbReference type="EMBL" id="SGPL01000987">
    <property type="protein sequence ID" value="THH05594.1"/>
    <property type="molecule type" value="Genomic_DNA"/>
</dbReference>
<evidence type="ECO:0000313" key="3">
    <source>
        <dbReference type="Proteomes" id="UP000310158"/>
    </source>
</evidence>
<reference evidence="2 3" key="1">
    <citation type="submission" date="2019-02" db="EMBL/GenBank/DDBJ databases">
        <title>Genome sequencing of the rare red list fungi Bondarzewia mesenterica.</title>
        <authorList>
            <person name="Buettner E."/>
            <person name="Kellner H."/>
        </authorList>
    </citation>
    <scope>NUCLEOTIDE SEQUENCE [LARGE SCALE GENOMIC DNA]</scope>
    <source>
        <strain evidence="2 3">DSM 108281</strain>
    </source>
</reference>
<dbReference type="AlphaFoldDB" id="A0A4S4L2U0"/>
<accession>A0A4S4L2U0</accession>
<feature type="compositionally biased region" description="Basic and acidic residues" evidence="1">
    <location>
        <begin position="96"/>
        <end position="116"/>
    </location>
</feature>
<keyword evidence="3" id="KW-1185">Reference proteome</keyword>
<protein>
    <submittedName>
        <fullName evidence="2">Uncharacterized protein</fullName>
    </submittedName>
</protein>
<evidence type="ECO:0000256" key="1">
    <source>
        <dbReference type="SAM" id="MobiDB-lite"/>
    </source>
</evidence>
<feature type="compositionally biased region" description="Gly residues" evidence="1">
    <location>
        <begin position="29"/>
        <end position="38"/>
    </location>
</feature>
<name>A0A4S4L2U0_9AGAM</name>